<organism evidence="2 3">
    <name type="scientific">Lentzea flaviverrucosa</name>
    <dbReference type="NCBI Taxonomy" id="200379"/>
    <lineage>
        <taxon>Bacteria</taxon>
        <taxon>Bacillati</taxon>
        <taxon>Actinomycetota</taxon>
        <taxon>Actinomycetes</taxon>
        <taxon>Pseudonocardiales</taxon>
        <taxon>Pseudonocardiaceae</taxon>
        <taxon>Lentzea</taxon>
    </lineage>
</organism>
<dbReference type="Proteomes" id="UP000199028">
    <property type="component" value="Unassembled WGS sequence"/>
</dbReference>
<protein>
    <submittedName>
        <fullName evidence="2">Uncharacterized protein</fullName>
    </submittedName>
</protein>
<name>A0A1H9ELL7_9PSEU</name>
<evidence type="ECO:0000256" key="1">
    <source>
        <dbReference type="SAM" id="MobiDB-lite"/>
    </source>
</evidence>
<dbReference type="EMBL" id="FOFT01000002">
    <property type="protein sequence ID" value="SEQ26477.1"/>
    <property type="molecule type" value="Genomic_DNA"/>
</dbReference>
<accession>A0A1H9ELL7</accession>
<keyword evidence="3" id="KW-1185">Reference proteome</keyword>
<gene>
    <name evidence="2" type="ORF">SAMN05216195_10214</name>
</gene>
<sequence length="164" mass="18188">MSIHYPNAVIKTALDRKYPGHSLADQMTREYYKRDAIVRTPFMVGEWTTPNGGNWDAHGDLSVGEHVQILAFTNAGFRGIEATLAATSPRTSEPIIKHNVGIANLSLPHVLAGSPRPYVNYAHDNSIRSQHTRTSRPRAERAPTDSGPRGTTRLLFMPPRSCEE</sequence>
<feature type="region of interest" description="Disordered" evidence="1">
    <location>
        <begin position="121"/>
        <end position="164"/>
    </location>
</feature>
<evidence type="ECO:0000313" key="2">
    <source>
        <dbReference type="EMBL" id="SEQ26477.1"/>
    </source>
</evidence>
<reference evidence="3" key="1">
    <citation type="submission" date="2016-10" db="EMBL/GenBank/DDBJ databases">
        <authorList>
            <person name="Varghese N."/>
            <person name="Submissions S."/>
        </authorList>
    </citation>
    <scope>NUCLEOTIDE SEQUENCE [LARGE SCALE GENOMIC DNA]</scope>
    <source>
        <strain evidence="3">CGMCC 4.578</strain>
    </source>
</reference>
<evidence type="ECO:0000313" key="3">
    <source>
        <dbReference type="Proteomes" id="UP000199028"/>
    </source>
</evidence>
<dbReference type="RefSeq" id="WP_090063657.1">
    <property type="nucleotide sequence ID" value="NZ_FOFT01000002.1"/>
</dbReference>
<dbReference type="OrthoDB" id="9931473at2"/>
<dbReference type="AlphaFoldDB" id="A0A1H9ELL7"/>
<proteinExistence type="predicted"/>